<dbReference type="STRING" id="1317122.ATO12_21300"/>
<organism evidence="4 5">
    <name type="scientific">Aquimarina atlantica</name>
    <dbReference type="NCBI Taxonomy" id="1317122"/>
    <lineage>
        <taxon>Bacteria</taxon>
        <taxon>Pseudomonadati</taxon>
        <taxon>Bacteroidota</taxon>
        <taxon>Flavobacteriia</taxon>
        <taxon>Flavobacteriales</taxon>
        <taxon>Flavobacteriaceae</taxon>
        <taxon>Aquimarina</taxon>
    </lineage>
</organism>
<feature type="compositionally biased region" description="Basic and acidic residues" evidence="1">
    <location>
        <begin position="170"/>
        <end position="181"/>
    </location>
</feature>
<dbReference type="SMART" id="SM00287">
    <property type="entry name" value="SH3b"/>
    <property type="match status" value="1"/>
</dbReference>
<feature type="signal peptide" evidence="2">
    <location>
        <begin position="1"/>
        <end position="20"/>
    </location>
</feature>
<feature type="region of interest" description="Disordered" evidence="1">
    <location>
        <begin position="165"/>
        <end position="219"/>
    </location>
</feature>
<protein>
    <recommendedName>
        <fullName evidence="3">SH3b domain-containing protein</fullName>
    </recommendedName>
</protein>
<comment type="caution">
    <text evidence="4">The sequence shown here is derived from an EMBL/GenBank/DDBJ whole genome shotgun (WGS) entry which is preliminary data.</text>
</comment>
<keyword evidence="2" id="KW-0732">Signal</keyword>
<dbReference type="OrthoDB" id="1159017at2"/>
<reference evidence="4 5" key="1">
    <citation type="submission" date="2014-04" db="EMBL/GenBank/DDBJ databases">
        <title>Aquimarina sp. 22II-S11-z7 Genome Sequencing.</title>
        <authorList>
            <person name="Lai Q."/>
        </authorList>
    </citation>
    <scope>NUCLEOTIDE SEQUENCE [LARGE SCALE GENOMIC DNA]</scope>
    <source>
        <strain evidence="4 5">22II-S11-z7</strain>
    </source>
</reference>
<dbReference type="Gene3D" id="2.30.30.40">
    <property type="entry name" value="SH3 Domains"/>
    <property type="match status" value="1"/>
</dbReference>
<gene>
    <name evidence="4" type="ORF">ATO12_21300</name>
</gene>
<feature type="chain" id="PRO_5001511813" description="SH3b domain-containing protein" evidence="2">
    <location>
        <begin position="21"/>
        <end position="384"/>
    </location>
</feature>
<dbReference type="PROSITE" id="PS51781">
    <property type="entry name" value="SH3B"/>
    <property type="match status" value="1"/>
</dbReference>
<proteinExistence type="predicted"/>
<keyword evidence="5" id="KW-1185">Reference proteome</keyword>
<dbReference type="RefSeq" id="WP_051575900.1">
    <property type="nucleotide sequence ID" value="NZ_AQRA01000007.1"/>
</dbReference>
<evidence type="ECO:0000256" key="2">
    <source>
        <dbReference type="SAM" id="SignalP"/>
    </source>
</evidence>
<evidence type="ECO:0000313" key="5">
    <source>
        <dbReference type="Proteomes" id="UP000023541"/>
    </source>
</evidence>
<feature type="domain" description="SH3b" evidence="3">
    <location>
        <begin position="21"/>
        <end position="85"/>
    </location>
</feature>
<evidence type="ECO:0000259" key="3">
    <source>
        <dbReference type="PROSITE" id="PS51781"/>
    </source>
</evidence>
<dbReference type="Proteomes" id="UP000023541">
    <property type="component" value="Unassembled WGS sequence"/>
</dbReference>
<dbReference type="eggNOG" id="ENOG50332VG">
    <property type="taxonomic scope" value="Bacteria"/>
</dbReference>
<name>A0A023BRR8_9FLAO</name>
<sequence length="384" mass="42027">MKSIFTFILLLVITFSSAHAQDGQYLMSSGKLEVRSGPGLQFNTIAEVPQGTQVYVMSSNYGEWSAIQFKKMNGFVLSKLLTEDSRIADAERAAQEAAAKREAAKQAAARAIAQAEAAKKAAEEAARKAIADAERLKREAEAAAAKAIADAEAAKRSKDVAAQRALADTEETRKAVEEANRRAARGSNVASNPIESTTPSYGSSSNTSSPKAASIEVSREDKYSSWEKKTYKSGATPKSFNFKGKFDYKLDNYLKIKVGKNTEVVVKMYKMGKTKADDQLVRVTYINSNATQFIRNIPEGEYRLKIAYGRDWRETTKNGKKFGTFTKNALYEEGNQTLDFNTVKTSKGINVPSYNLALDLLPNGSGYGTGSPEENISADEFNKN</sequence>
<dbReference type="InterPro" id="IPR003646">
    <property type="entry name" value="SH3-like_bac-type"/>
</dbReference>
<evidence type="ECO:0000313" key="4">
    <source>
        <dbReference type="EMBL" id="EZH72677.1"/>
    </source>
</evidence>
<feature type="compositionally biased region" description="Low complexity" evidence="1">
    <location>
        <begin position="196"/>
        <end position="214"/>
    </location>
</feature>
<dbReference type="AlphaFoldDB" id="A0A023BRR8"/>
<evidence type="ECO:0000256" key="1">
    <source>
        <dbReference type="SAM" id="MobiDB-lite"/>
    </source>
</evidence>
<accession>A0A023BRR8</accession>
<dbReference type="EMBL" id="AQRA01000007">
    <property type="protein sequence ID" value="EZH72677.1"/>
    <property type="molecule type" value="Genomic_DNA"/>
</dbReference>